<dbReference type="InterPro" id="IPR036909">
    <property type="entry name" value="Cyt_c-like_dom_sf"/>
</dbReference>
<organism evidence="6 7">
    <name type="scientific">Cyclobacterium marinum (strain ATCC 25205 / DSM 745 / LMG 13164 / NCIMB 1802)</name>
    <name type="common">Flectobacillus marinus</name>
    <dbReference type="NCBI Taxonomy" id="880070"/>
    <lineage>
        <taxon>Bacteria</taxon>
        <taxon>Pseudomonadati</taxon>
        <taxon>Bacteroidota</taxon>
        <taxon>Cytophagia</taxon>
        <taxon>Cytophagales</taxon>
        <taxon>Cyclobacteriaceae</taxon>
        <taxon>Cyclobacterium</taxon>
    </lineage>
</organism>
<dbReference type="EMBL" id="CP002955">
    <property type="protein sequence ID" value="AEL28609.1"/>
    <property type="molecule type" value="Genomic_DNA"/>
</dbReference>
<evidence type="ECO:0000313" key="7">
    <source>
        <dbReference type="Proteomes" id="UP000001635"/>
    </source>
</evidence>
<dbReference type="PROSITE" id="PS51007">
    <property type="entry name" value="CYTC"/>
    <property type="match status" value="1"/>
</dbReference>
<dbReference type="PANTHER" id="PTHR33546">
    <property type="entry name" value="LARGE, MULTIFUNCTIONAL SECRETED PROTEIN-RELATED"/>
    <property type="match status" value="1"/>
</dbReference>
<dbReference type="SUPFAM" id="SSF46626">
    <property type="entry name" value="Cytochrome c"/>
    <property type="match status" value="1"/>
</dbReference>
<keyword evidence="7" id="KW-1185">Reference proteome</keyword>
<dbReference type="eggNOG" id="COG2010">
    <property type="taxonomic scope" value="Bacteria"/>
</dbReference>
<dbReference type="Pfam" id="PF00034">
    <property type="entry name" value="Cytochrom_C"/>
    <property type="match status" value="1"/>
</dbReference>
<evidence type="ECO:0000259" key="5">
    <source>
        <dbReference type="PROSITE" id="PS51007"/>
    </source>
</evidence>
<proteinExistence type="predicted"/>
<dbReference type="PANTHER" id="PTHR33546:SF1">
    <property type="entry name" value="LARGE, MULTIFUNCTIONAL SECRETED PROTEIN"/>
    <property type="match status" value="1"/>
</dbReference>
<evidence type="ECO:0000256" key="1">
    <source>
        <dbReference type="ARBA" id="ARBA00022617"/>
    </source>
</evidence>
<name>G0J7F5_CYCMS</name>
<dbReference type="HOGENOM" id="CLU_014205_0_0_10"/>
<dbReference type="Proteomes" id="UP000001635">
    <property type="component" value="Chromosome"/>
</dbReference>
<gene>
    <name evidence="6" type="ordered locus">Cycma_4924</name>
</gene>
<dbReference type="InterPro" id="IPR055557">
    <property type="entry name" value="DUF7133"/>
</dbReference>
<dbReference type="Gene3D" id="1.10.760.10">
    <property type="entry name" value="Cytochrome c-like domain"/>
    <property type="match status" value="1"/>
</dbReference>
<dbReference type="AlphaFoldDB" id="G0J7F5"/>
<reference evidence="7" key="1">
    <citation type="submission" date="2011-07" db="EMBL/GenBank/DDBJ databases">
        <title>The complete genome of Cyclobacterium marinum DSM 745.</title>
        <authorList>
            <person name="Lucas S."/>
            <person name="Han J."/>
            <person name="Lapidus A."/>
            <person name="Bruce D."/>
            <person name="Goodwin L."/>
            <person name="Pitluck S."/>
            <person name="Peters L."/>
            <person name="Kyrpides N."/>
            <person name="Mavromatis K."/>
            <person name="Ivanova N."/>
            <person name="Ovchinnikova G."/>
            <person name="Chertkov O."/>
            <person name="Detter J.C."/>
            <person name="Tapia R."/>
            <person name="Han C."/>
            <person name="Land M."/>
            <person name="Hauser L."/>
            <person name="Markowitz V."/>
            <person name="Cheng J.-F."/>
            <person name="Hugenholtz P."/>
            <person name="Woyke T."/>
            <person name="Wu D."/>
            <person name="Tindall B."/>
            <person name="Schuetze A."/>
            <person name="Brambilla E."/>
            <person name="Klenk H.-P."/>
            <person name="Eisen J.A."/>
        </authorList>
    </citation>
    <scope>NUCLEOTIDE SEQUENCE [LARGE SCALE GENOMIC DNA]</scope>
    <source>
        <strain evidence="7">ATCC 25205 / DSM 745 / LMG 13164 / NCIMB 1802</strain>
    </source>
</reference>
<dbReference type="InterPro" id="IPR009056">
    <property type="entry name" value="Cyt_c-like_dom"/>
</dbReference>
<keyword evidence="2 4" id="KW-0479">Metal-binding</keyword>
<protein>
    <submittedName>
        <fullName evidence="6">Membrane-bound dehydrogenase domain protein</fullName>
    </submittedName>
</protein>
<dbReference type="GO" id="GO:0020037">
    <property type="term" value="F:heme binding"/>
    <property type="evidence" value="ECO:0007669"/>
    <property type="project" value="InterPro"/>
</dbReference>
<keyword evidence="1 4" id="KW-0349">Heme</keyword>
<feature type="domain" description="Cytochrome c" evidence="5">
    <location>
        <begin position="706"/>
        <end position="800"/>
    </location>
</feature>
<dbReference type="STRING" id="880070.Cycma_4924"/>
<dbReference type="InterPro" id="IPR011989">
    <property type="entry name" value="ARM-like"/>
</dbReference>
<dbReference type="InterPro" id="IPR016024">
    <property type="entry name" value="ARM-type_fold"/>
</dbReference>
<keyword evidence="3 4" id="KW-0408">Iron</keyword>
<dbReference type="OrthoDB" id="9808161at2"/>
<sequence>MIKVWIVFFTITGCNTQEKNEPSPALSPQEALKKFEFNEDLTVQLVAAEPLIEDPVFTSFDEEGRLWVVEMRGFMNTIDGHNEQAPNGRISILEDKNGDGEMDKKTIYLDSLILPRALAIVSNGALVAENMALWWTQDLDGDLVADTKVLVDPDYAGSNLPEHAGNGLLRGIDNWYYNAKSRFRYKLKDQRWIKDSTEFRGQWGISQDNYGRLYYNYNWSPLHADLVPPNYFNRNLNHSSTSGIDQGLTSDREIFPVRENLAINRGYIPGTLDKRNRLKEFTSACSPFYYRGDGLPSQYSENVFICEPSGNLIKRNGIKDNEIFIQTSSPDQGRSVIASRDERFRPVSLTSGPDGALYITDMYRGLIQHAAYISSYLKAITINRKLELPTHYGRIWRLTEKNQGNRSVQKLSELKHHELVQKLKHPNGWHRDMAQRLLVEKKDKNTVKILEELALDNKYPLAQIHALWTLEGMGKLDAKVIISLLEIDNSKNPQVTIHALRLAEQFSSENSVYKEVLENSLFKIVRSKNSAISLQLVLSSGNFSPKFNFKVLLVVLEPMIDEPIFRDAALSSLYDHEFSFLQLLLEQKTWQNEGSSRAIFIEMLATAICNKYEPSEMRKLVKILDNSPPSQDWKSLAIFRGMTVASSHHKSPLIRLPKAPLFTTTTEFEKSDLNINQLNQLFDWPGKNNKVDSLKASFNLSNSEKISFAKGRQLYVSTCAGCHGEDGEGVNRMGPPLNNSEWVTGSEKRLAMILIHGLEGPLTVNGVQYQSPEILPIMPSMASLDNGRIANILTYIRNEWNNNAPAVKSGTVAELRLSTQGRVLPWKPEDLLKYEPPVNPLNKP</sequence>
<dbReference type="KEGG" id="cmr:Cycma_4924"/>
<dbReference type="SUPFAM" id="SSF101898">
    <property type="entry name" value="NHL repeat"/>
    <property type="match status" value="1"/>
</dbReference>
<dbReference type="eggNOG" id="COG2133">
    <property type="taxonomic scope" value="Bacteria"/>
</dbReference>
<dbReference type="Pfam" id="PF23500">
    <property type="entry name" value="DUF7133"/>
    <property type="match status" value="1"/>
</dbReference>
<evidence type="ECO:0000313" key="6">
    <source>
        <dbReference type="EMBL" id="AEL28609.1"/>
    </source>
</evidence>
<dbReference type="Gene3D" id="2.120.10.30">
    <property type="entry name" value="TolB, C-terminal domain"/>
    <property type="match status" value="1"/>
</dbReference>
<evidence type="ECO:0000256" key="2">
    <source>
        <dbReference type="ARBA" id="ARBA00022723"/>
    </source>
</evidence>
<evidence type="ECO:0000256" key="3">
    <source>
        <dbReference type="ARBA" id="ARBA00023004"/>
    </source>
</evidence>
<dbReference type="SUPFAM" id="SSF48371">
    <property type="entry name" value="ARM repeat"/>
    <property type="match status" value="1"/>
</dbReference>
<dbReference type="GO" id="GO:0009055">
    <property type="term" value="F:electron transfer activity"/>
    <property type="evidence" value="ECO:0007669"/>
    <property type="project" value="InterPro"/>
</dbReference>
<dbReference type="InterPro" id="IPR011042">
    <property type="entry name" value="6-blade_b-propeller_TolB-like"/>
</dbReference>
<accession>G0J7F5</accession>
<dbReference type="Gene3D" id="1.25.10.10">
    <property type="entry name" value="Leucine-rich Repeat Variant"/>
    <property type="match status" value="1"/>
</dbReference>
<evidence type="ECO:0000256" key="4">
    <source>
        <dbReference type="PROSITE-ProRule" id="PRU00433"/>
    </source>
</evidence>
<dbReference type="GO" id="GO:0046872">
    <property type="term" value="F:metal ion binding"/>
    <property type="evidence" value="ECO:0007669"/>
    <property type="project" value="UniProtKB-KW"/>
</dbReference>